<feature type="transmembrane region" description="Helical" evidence="1">
    <location>
        <begin position="214"/>
        <end position="235"/>
    </location>
</feature>
<sequence>MAPWLPRLHLFEFHDQPWFHPWFRAKVQAALTETWLMTIWPLQSESPASIVARQLADELRRDGSRAKQQQHVVVDYCAGGGGPIPMIAKHINKDLQHQQPVHFVLTDLHPHIHNWALAAAASPHIHYAPSSVDAANSPPGLLDLVEPPLPPELAGKRTGSSADAGVQAPRIFRTFHLSFHHFDDPLALAILRDTMNTSAGFAIVELQDRHLTSFLAIFLLGIGVMVFSPIFAWRWRSPGTFFWSWIIPVLPFVLVWDGWMSSARSRTRLEVEDLMRRCGASEDEVKKWHVKSGKKTHLPPWADVHWIIGTREGDE</sequence>
<reference evidence="2 3" key="1">
    <citation type="journal article" date="2018" name="Mycol. Prog.">
        <title>Coniella lustricola, a new species from submerged detritus.</title>
        <authorList>
            <person name="Raudabaugh D.B."/>
            <person name="Iturriaga T."/>
            <person name="Carver A."/>
            <person name="Mondo S."/>
            <person name="Pangilinan J."/>
            <person name="Lipzen A."/>
            <person name="He G."/>
            <person name="Amirebrahimi M."/>
            <person name="Grigoriev I.V."/>
            <person name="Miller A.N."/>
        </authorList>
    </citation>
    <scope>NUCLEOTIDE SEQUENCE [LARGE SCALE GENOMIC DNA]</scope>
    <source>
        <strain evidence="2 3">B22-T-1</strain>
    </source>
</reference>
<evidence type="ECO:0000313" key="3">
    <source>
        <dbReference type="Proteomes" id="UP000241462"/>
    </source>
</evidence>
<name>A0A2T3A2E1_9PEZI</name>
<dbReference type="InParanoid" id="A0A2T3A2E1"/>
<keyword evidence="1" id="KW-0812">Transmembrane</keyword>
<dbReference type="STRING" id="2025994.A0A2T3A2E1"/>
<keyword evidence="1" id="KW-1133">Transmembrane helix</keyword>
<gene>
    <name evidence="2" type="ORF">BD289DRAFT_438942</name>
</gene>
<dbReference type="EMBL" id="KZ678499">
    <property type="protein sequence ID" value="PSR81557.1"/>
    <property type="molecule type" value="Genomic_DNA"/>
</dbReference>
<accession>A0A2T3A2E1</accession>
<evidence type="ECO:0000313" key="2">
    <source>
        <dbReference type="EMBL" id="PSR81557.1"/>
    </source>
</evidence>
<proteinExistence type="predicted"/>
<organism evidence="2 3">
    <name type="scientific">Coniella lustricola</name>
    <dbReference type="NCBI Taxonomy" id="2025994"/>
    <lineage>
        <taxon>Eukaryota</taxon>
        <taxon>Fungi</taxon>
        <taxon>Dikarya</taxon>
        <taxon>Ascomycota</taxon>
        <taxon>Pezizomycotina</taxon>
        <taxon>Sordariomycetes</taxon>
        <taxon>Sordariomycetidae</taxon>
        <taxon>Diaporthales</taxon>
        <taxon>Schizoparmaceae</taxon>
        <taxon>Coniella</taxon>
    </lineage>
</organism>
<keyword evidence="3" id="KW-1185">Reference proteome</keyword>
<dbReference type="AlphaFoldDB" id="A0A2T3A2E1"/>
<protein>
    <recommendedName>
        <fullName evidence="4">S-adenosyl-L-methionine-dependent methyltransferase</fullName>
    </recommendedName>
</protein>
<evidence type="ECO:0008006" key="4">
    <source>
        <dbReference type="Google" id="ProtNLM"/>
    </source>
</evidence>
<keyword evidence="1" id="KW-0472">Membrane</keyword>
<feature type="transmembrane region" description="Helical" evidence="1">
    <location>
        <begin position="241"/>
        <end position="259"/>
    </location>
</feature>
<dbReference type="Proteomes" id="UP000241462">
    <property type="component" value="Unassembled WGS sequence"/>
</dbReference>
<evidence type="ECO:0000256" key="1">
    <source>
        <dbReference type="SAM" id="Phobius"/>
    </source>
</evidence>
<dbReference type="OrthoDB" id="2101715at2759"/>